<dbReference type="AlphaFoldDB" id="A0A0A8ZUG6"/>
<sequence length="56" mass="6722">MLLSPLMFYYIFARKTLIRCSNLRNQQILHLFILCKTDGGLRRRKVYVVHCSSKLY</sequence>
<protein>
    <submittedName>
        <fullName evidence="1">Uncharacterized protein</fullName>
    </submittedName>
</protein>
<dbReference type="EMBL" id="GBRH01259428">
    <property type="protein sequence ID" value="JAD38467.1"/>
    <property type="molecule type" value="Transcribed_RNA"/>
</dbReference>
<accession>A0A0A8ZUG6</accession>
<reference evidence="1" key="1">
    <citation type="submission" date="2014-09" db="EMBL/GenBank/DDBJ databases">
        <authorList>
            <person name="Magalhaes I.L.F."/>
            <person name="Oliveira U."/>
            <person name="Santos F.R."/>
            <person name="Vidigal T.H.D.A."/>
            <person name="Brescovit A.D."/>
            <person name="Santos A.J."/>
        </authorList>
    </citation>
    <scope>NUCLEOTIDE SEQUENCE</scope>
    <source>
        <tissue evidence="1">Shoot tissue taken approximately 20 cm above the soil surface</tissue>
    </source>
</reference>
<proteinExistence type="predicted"/>
<evidence type="ECO:0000313" key="1">
    <source>
        <dbReference type="EMBL" id="JAD38467.1"/>
    </source>
</evidence>
<organism evidence="1">
    <name type="scientific">Arundo donax</name>
    <name type="common">Giant reed</name>
    <name type="synonym">Donax arundinaceus</name>
    <dbReference type="NCBI Taxonomy" id="35708"/>
    <lineage>
        <taxon>Eukaryota</taxon>
        <taxon>Viridiplantae</taxon>
        <taxon>Streptophyta</taxon>
        <taxon>Embryophyta</taxon>
        <taxon>Tracheophyta</taxon>
        <taxon>Spermatophyta</taxon>
        <taxon>Magnoliopsida</taxon>
        <taxon>Liliopsida</taxon>
        <taxon>Poales</taxon>
        <taxon>Poaceae</taxon>
        <taxon>PACMAD clade</taxon>
        <taxon>Arundinoideae</taxon>
        <taxon>Arundineae</taxon>
        <taxon>Arundo</taxon>
    </lineage>
</organism>
<name>A0A0A8ZUG6_ARUDO</name>
<reference evidence="1" key="2">
    <citation type="journal article" date="2015" name="Data Brief">
        <title>Shoot transcriptome of the giant reed, Arundo donax.</title>
        <authorList>
            <person name="Barrero R.A."/>
            <person name="Guerrero F.D."/>
            <person name="Moolhuijzen P."/>
            <person name="Goolsby J.A."/>
            <person name="Tidwell J."/>
            <person name="Bellgard S.E."/>
            <person name="Bellgard M.I."/>
        </authorList>
    </citation>
    <scope>NUCLEOTIDE SEQUENCE</scope>
    <source>
        <tissue evidence="1">Shoot tissue taken approximately 20 cm above the soil surface</tissue>
    </source>
</reference>